<keyword evidence="3" id="KW-1185">Reference proteome</keyword>
<protein>
    <submittedName>
        <fullName evidence="2">Uncharacterized protein</fullName>
    </submittedName>
</protein>
<feature type="region of interest" description="Disordered" evidence="1">
    <location>
        <begin position="79"/>
        <end position="114"/>
    </location>
</feature>
<dbReference type="EMBL" id="BGPR01001934">
    <property type="protein sequence ID" value="GBM64549.1"/>
    <property type="molecule type" value="Genomic_DNA"/>
</dbReference>
<organism evidence="2 3">
    <name type="scientific">Araneus ventricosus</name>
    <name type="common">Orbweaver spider</name>
    <name type="synonym">Epeira ventricosa</name>
    <dbReference type="NCBI Taxonomy" id="182803"/>
    <lineage>
        <taxon>Eukaryota</taxon>
        <taxon>Metazoa</taxon>
        <taxon>Ecdysozoa</taxon>
        <taxon>Arthropoda</taxon>
        <taxon>Chelicerata</taxon>
        <taxon>Arachnida</taxon>
        <taxon>Araneae</taxon>
        <taxon>Araneomorphae</taxon>
        <taxon>Entelegynae</taxon>
        <taxon>Araneoidea</taxon>
        <taxon>Araneidae</taxon>
        <taxon>Araneus</taxon>
    </lineage>
</organism>
<gene>
    <name evidence="2" type="ORF">AVEN_232729_1</name>
</gene>
<feature type="compositionally biased region" description="Basic and acidic residues" evidence="1">
    <location>
        <begin position="89"/>
        <end position="98"/>
    </location>
</feature>
<dbReference type="Proteomes" id="UP000499080">
    <property type="component" value="Unassembled WGS sequence"/>
</dbReference>
<sequence>MTYLQSPDDTMARLRTQWKLNLNTGPEQLPSRSHRGLGGCQSGPPWLRVFQSAKMKIAPTNLPYSETFRANADPYRNFLHHRSGVRSSSQDKREEKRPSFPHNPLSTVGDPTSS</sequence>
<evidence type="ECO:0000313" key="2">
    <source>
        <dbReference type="EMBL" id="GBM64549.1"/>
    </source>
</evidence>
<proteinExistence type="predicted"/>
<feature type="compositionally biased region" description="Polar residues" evidence="1">
    <location>
        <begin position="104"/>
        <end position="114"/>
    </location>
</feature>
<feature type="region of interest" description="Disordered" evidence="1">
    <location>
        <begin position="23"/>
        <end position="43"/>
    </location>
</feature>
<reference evidence="2 3" key="1">
    <citation type="journal article" date="2019" name="Sci. Rep.">
        <title>Orb-weaving spider Araneus ventricosus genome elucidates the spidroin gene catalogue.</title>
        <authorList>
            <person name="Kono N."/>
            <person name="Nakamura H."/>
            <person name="Ohtoshi R."/>
            <person name="Moran D.A.P."/>
            <person name="Shinohara A."/>
            <person name="Yoshida Y."/>
            <person name="Fujiwara M."/>
            <person name="Mori M."/>
            <person name="Tomita M."/>
            <person name="Arakawa K."/>
        </authorList>
    </citation>
    <scope>NUCLEOTIDE SEQUENCE [LARGE SCALE GENOMIC DNA]</scope>
</reference>
<evidence type="ECO:0000256" key="1">
    <source>
        <dbReference type="SAM" id="MobiDB-lite"/>
    </source>
</evidence>
<evidence type="ECO:0000313" key="3">
    <source>
        <dbReference type="Proteomes" id="UP000499080"/>
    </source>
</evidence>
<accession>A0A4Y2HH12</accession>
<comment type="caution">
    <text evidence="2">The sequence shown here is derived from an EMBL/GenBank/DDBJ whole genome shotgun (WGS) entry which is preliminary data.</text>
</comment>
<name>A0A4Y2HH12_ARAVE</name>
<dbReference type="AlphaFoldDB" id="A0A4Y2HH12"/>